<dbReference type="EMBL" id="UINC01001705">
    <property type="protein sequence ID" value="SUZ87025.1"/>
    <property type="molecule type" value="Genomic_DNA"/>
</dbReference>
<reference evidence="1" key="1">
    <citation type="submission" date="2018-05" db="EMBL/GenBank/DDBJ databases">
        <authorList>
            <person name="Lanie J.A."/>
            <person name="Ng W.-L."/>
            <person name="Kazmierczak K.M."/>
            <person name="Andrzejewski T.M."/>
            <person name="Davidsen T.M."/>
            <person name="Wayne K.J."/>
            <person name="Tettelin H."/>
            <person name="Glass J.I."/>
            <person name="Rusch D."/>
            <person name="Podicherti R."/>
            <person name="Tsui H.-C.T."/>
            <person name="Winkler M.E."/>
        </authorList>
    </citation>
    <scope>NUCLEOTIDE SEQUENCE</scope>
</reference>
<name>A0A381R5H0_9ZZZZ</name>
<dbReference type="SUPFAM" id="SSF53448">
    <property type="entry name" value="Nucleotide-diphospho-sugar transferases"/>
    <property type="match status" value="1"/>
</dbReference>
<evidence type="ECO:0008006" key="2">
    <source>
        <dbReference type="Google" id="ProtNLM"/>
    </source>
</evidence>
<evidence type="ECO:0000313" key="1">
    <source>
        <dbReference type="EMBL" id="SUZ87025.1"/>
    </source>
</evidence>
<protein>
    <recommendedName>
        <fullName evidence="2">Glycosyltransferase 2-like domain-containing protein</fullName>
    </recommendedName>
</protein>
<dbReference type="AlphaFoldDB" id="A0A381R5H0"/>
<accession>A0A381R5H0</accession>
<sequence length="306" mass="34378">MLSIAGYGLFCRLEGRQPAREILYELTLGRHELRDLDATAAATERSDLIVGLTTIPSRLPFLLPTLKSLLLQTVPPRKILLHLPKHSRREQVEYSVPEELQKLEVIQIVECPDWGPATKILPALIDSDPNQRIVAVDDDRIYRPTLLEDLLAASVRHPDAAVGCYGLIVPLDRVDRRRGLIGRTVAGLRFGRGVSLRGSRLRHPLAVDILHGYGGVMVRPRLFDLDRLADLQGAPDAAWLEDDTWFAAHCRVPKLIVPGKPGSFPRYFGRRIYRASRLGAHNRGGADPESRNTTVLMRMFSDRWMP</sequence>
<gene>
    <name evidence="1" type="ORF">METZ01_LOCUS39879</name>
</gene>
<dbReference type="InterPro" id="IPR029044">
    <property type="entry name" value="Nucleotide-diphossugar_trans"/>
</dbReference>
<organism evidence="1">
    <name type="scientific">marine metagenome</name>
    <dbReference type="NCBI Taxonomy" id="408172"/>
    <lineage>
        <taxon>unclassified sequences</taxon>
        <taxon>metagenomes</taxon>
        <taxon>ecological metagenomes</taxon>
    </lineage>
</organism>
<proteinExistence type="predicted"/>